<dbReference type="InterPro" id="IPR024476">
    <property type="entry name" value="DUF3861"/>
</dbReference>
<evidence type="ECO:0000313" key="2">
    <source>
        <dbReference type="Proteomes" id="UP001221558"/>
    </source>
</evidence>
<dbReference type="RefSeq" id="WP_274265885.1">
    <property type="nucleotide sequence ID" value="NZ_CP117880.1"/>
</dbReference>
<organism evidence="1 2">
    <name type="scientific">Sphingobacterium oryzagri</name>
    <dbReference type="NCBI Taxonomy" id="3025669"/>
    <lineage>
        <taxon>Bacteria</taxon>
        <taxon>Pseudomonadati</taxon>
        <taxon>Bacteroidota</taxon>
        <taxon>Sphingobacteriia</taxon>
        <taxon>Sphingobacteriales</taxon>
        <taxon>Sphingobacteriaceae</taxon>
        <taxon>Sphingobacterium</taxon>
    </lineage>
</organism>
<dbReference type="InterPro" id="IPR038194">
    <property type="entry name" value="DUF3861_sf"/>
</dbReference>
<gene>
    <name evidence="1" type="ORF">PQ465_12655</name>
</gene>
<sequence>MKRYKYSLKLEAVSDKEGNPAAGQIEFEFENHDDIFQLIEKTKDSDRFSDAKDNIEFMIGLKLFSEVLLKNRDNELFSDFHGPFRDFMGKLKKSR</sequence>
<accession>A0ABY7WE50</accession>
<dbReference type="Proteomes" id="UP001221558">
    <property type="component" value="Chromosome"/>
</dbReference>
<dbReference type="Pfam" id="PF12977">
    <property type="entry name" value="DUF3861"/>
    <property type="match status" value="1"/>
</dbReference>
<dbReference type="EMBL" id="CP117880">
    <property type="protein sequence ID" value="WDF67155.1"/>
    <property type="molecule type" value="Genomic_DNA"/>
</dbReference>
<protein>
    <submittedName>
        <fullName evidence="1">DUF3861 domain-containing protein</fullName>
    </submittedName>
</protein>
<dbReference type="Gene3D" id="3.10.20.850">
    <property type="entry name" value="Protein of unknown function DUF3861"/>
    <property type="match status" value="1"/>
</dbReference>
<reference evidence="1 2" key="1">
    <citation type="submission" date="2023-02" db="EMBL/GenBank/DDBJ databases">
        <title>Genome sequence of Sphingobacterium sp. KACC 22765.</title>
        <authorList>
            <person name="Kim S."/>
            <person name="Heo J."/>
            <person name="Kwon S.-W."/>
        </authorList>
    </citation>
    <scope>NUCLEOTIDE SEQUENCE [LARGE SCALE GENOMIC DNA]</scope>
    <source>
        <strain evidence="1 2">KACC 22765</strain>
    </source>
</reference>
<proteinExistence type="predicted"/>
<evidence type="ECO:0000313" key="1">
    <source>
        <dbReference type="EMBL" id="WDF67155.1"/>
    </source>
</evidence>
<name>A0ABY7WE50_9SPHI</name>
<keyword evidence="2" id="KW-1185">Reference proteome</keyword>